<evidence type="ECO:0000313" key="3">
    <source>
        <dbReference type="Proteomes" id="UP000319191"/>
    </source>
</evidence>
<dbReference type="Gene3D" id="3.40.50.150">
    <property type="entry name" value="Vaccinia Virus protein VP39"/>
    <property type="match status" value="1"/>
</dbReference>
<organism evidence="2 3">
    <name type="scientific">Microcystis novacekii Mn_MB_F_20050700_S1D</name>
    <dbReference type="NCBI Taxonomy" id="2486266"/>
    <lineage>
        <taxon>Bacteria</taxon>
        <taxon>Bacillati</taxon>
        <taxon>Cyanobacteriota</taxon>
        <taxon>Cyanophyceae</taxon>
        <taxon>Oscillatoriophycideae</taxon>
        <taxon>Chroococcales</taxon>
        <taxon>Microcystaceae</taxon>
        <taxon>Microcystis</taxon>
    </lineage>
</organism>
<proteinExistence type="predicted"/>
<dbReference type="Pfam" id="PF13847">
    <property type="entry name" value="Methyltransf_31"/>
    <property type="match status" value="1"/>
</dbReference>
<dbReference type="SUPFAM" id="SSF53335">
    <property type="entry name" value="S-adenosyl-L-methionine-dependent methyltransferases"/>
    <property type="match status" value="1"/>
</dbReference>
<dbReference type="GO" id="GO:0032259">
    <property type="term" value="P:methylation"/>
    <property type="evidence" value="ECO:0007669"/>
    <property type="project" value="UniProtKB-KW"/>
</dbReference>
<dbReference type="GO" id="GO:0008168">
    <property type="term" value="F:methyltransferase activity"/>
    <property type="evidence" value="ECO:0007669"/>
    <property type="project" value="UniProtKB-KW"/>
</dbReference>
<name>A0A552J439_9CHRO</name>
<gene>
    <name evidence="2" type="ORF">EWV54_06670</name>
</gene>
<reference evidence="2 3" key="1">
    <citation type="submission" date="2019-01" db="EMBL/GenBank/DDBJ databases">
        <title>Coherence of Microcystis species and biogeography revealed through population genomics.</title>
        <authorList>
            <person name="Perez-Carrascal O.M."/>
            <person name="Terrat Y."/>
            <person name="Giani A."/>
            <person name="Fortin N."/>
            <person name="Tromas N."/>
            <person name="Shapiro B.J."/>
        </authorList>
    </citation>
    <scope>NUCLEOTIDE SEQUENCE [LARGE SCALE GENOMIC DNA]</scope>
    <source>
        <strain evidence="2">Mn_MB_F_20050700_S1D</strain>
    </source>
</reference>
<keyword evidence="2" id="KW-0489">Methyltransferase</keyword>
<dbReference type="InterPro" id="IPR029063">
    <property type="entry name" value="SAM-dependent_MTases_sf"/>
</dbReference>
<protein>
    <submittedName>
        <fullName evidence="2">Class I SAM-dependent methyltransferase</fullName>
    </submittedName>
</protein>
<dbReference type="EMBL" id="SFAV01000082">
    <property type="protein sequence ID" value="TRU90538.1"/>
    <property type="molecule type" value="Genomic_DNA"/>
</dbReference>
<keyword evidence="2" id="KW-0808">Transferase</keyword>
<feature type="domain" description="Methyltransferase" evidence="1">
    <location>
        <begin position="39"/>
        <end position="200"/>
    </location>
</feature>
<dbReference type="InterPro" id="IPR025714">
    <property type="entry name" value="Methyltranfer_dom"/>
</dbReference>
<dbReference type="PANTHER" id="PTHR43591:SF99">
    <property type="entry name" value="OS06G0646000 PROTEIN"/>
    <property type="match status" value="1"/>
</dbReference>
<accession>A0A552J439</accession>
<evidence type="ECO:0000259" key="1">
    <source>
        <dbReference type="Pfam" id="PF13847"/>
    </source>
</evidence>
<dbReference type="CDD" id="cd02440">
    <property type="entry name" value="AdoMet_MTases"/>
    <property type="match status" value="1"/>
</dbReference>
<sequence length="286" mass="32282">MSNDYQRQVIDFYAHRHDYDNDFTEACALKLVNYLYLQKSQSVLDVGTGFIAVATRSLREIAIAPKVKSVIGVDFTPAMIARAEKKLEELNIENIDLINADIAAIDFAESSFDLITCSLAIALFPDIPPVLAKWYQWLKKGGSVATRSLREIAFSCHNLESHFLPLISGVCRKHSGFELPNLHTPIATPEKCHQLLENAGFTNISVNVEQLGRYLPLETAKNFWYGQYFHPRHNPLDLALRARCDRLSAAEIATLVNNYRREIEKNATDQGVWQDTTTFFVTASKS</sequence>
<dbReference type="Proteomes" id="UP000319191">
    <property type="component" value="Unassembled WGS sequence"/>
</dbReference>
<dbReference type="PANTHER" id="PTHR43591">
    <property type="entry name" value="METHYLTRANSFERASE"/>
    <property type="match status" value="1"/>
</dbReference>
<evidence type="ECO:0000313" key="2">
    <source>
        <dbReference type="EMBL" id="TRU90538.1"/>
    </source>
</evidence>
<dbReference type="AlphaFoldDB" id="A0A552J439"/>
<comment type="caution">
    <text evidence="2">The sequence shown here is derived from an EMBL/GenBank/DDBJ whole genome shotgun (WGS) entry which is preliminary data.</text>
</comment>